<evidence type="ECO:0000313" key="2">
    <source>
        <dbReference type="Proteomes" id="UP001295444"/>
    </source>
</evidence>
<name>A0AAD1RJU2_PELCU</name>
<accession>A0AAD1RJU2</accession>
<keyword evidence="2" id="KW-1185">Reference proteome</keyword>
<dbReference type="AlphaFoldDB" id="A0AAD1RJU2"/>
<dbReference type="Proteomes" id="UP001295444">
    <property type="component" value="Chromosome 03"/>
</dbReference>
<organism evidence="1 2">
    <name type="scientific">Pelobates cultripes</name>
    <name type="common">Western spadefoot toad</name>
    <dbReference type="NCBI Taxonomy" id="61616"/>
    <lineage>
        <taxon>Eukaryota</taxon>
        <taxon>Metazoa</taxon>
        <taxon>Chordata</taxon>
        <taxon>Craniata</taxon>
        <taxon>Vertebrata</taxon>
        <taxon>Euteleostomi</taxon>
        <taxon>Amphibia</taxon>
        <taxon>Batrachia</taxon>
        <taxon>Anura</taxon>
        <taxon>Pelobatoidea</taxon>
        <taxon>Pelobatidae</taxon>
        <taxon>Pelobates</taxon>
    </lineage>
</organism>
<gene>
    <name evidence="1" type="ORF">PECUL_23A002856</name>
</gene>
<proteinExistence type="predicted"/>
<protein>
    <submittedName>
        <fullName evidence="1">Uncharacterized protein</fullName>
    </submittedName>
</protein>
<sequence length="110" mass="12753">MRGLGWSNWGGACGTQWPSLPPPFFFLSSPSLPTPDRNRSMCSTDLNLYGRPTTDSTQQILRYDKRPYHSNDLPYQLTYKHYHRQLRYPPLHKSKIPAQIINMDTKMNPG</sequence>
<evidence type="ECO:0000313" key="1">
    <source>
        <dbReference type="EMBL" id="CAH2273157.1"/>
    </source>
</evidence>
<dbReference type="EMBL" id="OW240914">
    <property type="protein sequence ID" value="CAH2273157.1"/>
    <property type="molecule type" value="Genomic_DNA"/>
</dbReference>
<reference evidence="1" key="1">
    <citation type="submission" date="2022-03" db="EMBL/GenBank/DDBJ databases">
        <authorList>
            <person name="Alioto T."/>
            <person name="Alioto T."/>
            <person name="Gomez Garrido J."/>
        </authorList>
    </citation>
    <scope>NUCLEOTIDE SEQUENCE</scope>
</reference>